<dbReference type="InterPro" id="IPR036055">
    <property type="entry name" value="LDL_receptor-like_sf"/>
</dbReference>
<evidence type="ECO:0000313" key="10">
    <source>
        <dbReference type="EMBL" id="ELW63245.1"/>
    </source>
</evidence>
<dbReference type="InParanoid" id="L9KJW6"/>
<dbReference type="STRING" id="246437.L9KJW6"/>
<reference evidence="11" key="1">
    <citation type="submission" date="2012-07" db="EMBL/GenBank/DDBJ databases">
        <title>Genome of the Chinese tree shrew, a rising model animal genetically related to primates.</title>
        <authorList>
            <person name="Zhang G."/>
            <person name="Fan Y."/>
            <person name="Yao Y."/>
            <person name="Huang Z."/>
        </authorList>
    </citation>
    <scope>NUCLEOTIDE SEQUENCE [LARGE SCALE GENOMIC DNA]</scope>
</reference>
<dbReference type="FunFam" id="2.60.120.290:FF:000005">
    <property type="entry name" value="Procollagen C-endopeptidase enhancer 1"/>
    <property type="match status" value="1"/>
</dbReference>
<dbReference type="Pfam" id="PF01392">
    <property type="entry name" value="Fz"/>
    <property type="match status" value="1"/>
</dbReference>
<dbReference type="AlphaFoldDB" id="L9KJW6"/>
<dbReference type="Gene3D" id="1.10.2000.10">
    <property type="entry name" value="Frizzled cysteine-rich domain"/>
    <property type="match status" value="1"/>
</dbReference>
<feature type="region of interest" description="Disordered" evidence="6">
    <location>
        <begin position="33"/>
        <end position="56"/>
    </location>
</feature>
<comment type="caution">
    <text evidence="5">Lacks conserved residue(s) required for the propagation of feature annotation.</text>
</comment>
<dbReference type="FunCoup" id="L9KJW6">
    <property type="interactions" value="64"/>
</dbReference>
<dbReference type="CDD" id="cd00112">
    <property type="entry name" value="LDLa"/>
    <property type="match status" value="1"/>
</dbReference>
<feature type="region of interest" description="Disordered" evidence="6">
    <location>
        <begin position="95"/>
        <end position="138"/>
    </location>
</feature>
<dbReference type="CDD" id="cd07066">
    <property type="entry name" value="CRD_FZ"/>
    <property type="match status" value="1"/>
</dbReference>
<comment type="subcellular location">
    <subcellularLocation>
        <location evidence="1">Cell membrane</location>
        <topology evidence="1">Single-pass membrane protein</topology>
    </subcellularLocation>
</comment>
<dbReference type="GO" id="GO:0004252">
    <property type="term" value="F:serine-type endopeptidase activity"/>
    <property type="evidence" value="ECO:0007669"/>
    <property type="project" value="TreeGrafter"/>
</dbReference>
<dbReference type="CDD" id="cd00041">
    <property type="entry name" value="CUB"/>
    <property type="match status" value="2"/>
</dbReference>
<feature type="disulfide bond" evidence="5">
    <location>
        <begin position="424"/>
        <end position="442"/>
    </location>
</feature>
<organism evidence="10 11">
    <name type="scientific">Tupaia chinensis</name>
    <name type="common">Chinese tree shrew</name>
    <name type="synonym">Tupaia belangeri chinensis</name>
    <dbReference type="NCBI Taxonomy" id="246437"/>
    <lineage>
        <taxon>Eukaryota</taxon>
        <taxon>Metazoa</taxon>
        <taxon>Chordata</taxon>
        <taxon>Craniata</taxon>
        <taxon>Vertebrata</taxon>
        <taxon>Euteleostomi</taxon>
        <taxon>Mammalia</taxon>
        <taxon>Eutheria</taxon>
        <taxon>Euarchontoglires</taxon>
        <taxon>Scandentia</taxon>
        <taxon>Tupaiidae</taxon>
        <taxon>Tupaia</taxon>
    </lineage>
</organism>
<sequence>MKDYTDVILCMEASELSKTEFCNPAFEPESGPPCHLPAFQEDAGRSGPSPQHGRPRGLQPDCRFSWLCLLLLAGLLLLLLGLLVAVILAQLQAAPPPRASHSPLPARGRTTTPGTTTFQTTRPPDVQQEVASPTPQASCGGLLPGPRGFFGSPNYPDPYPPNAHCVWHIQVATDHVIQLKIDTLSIESVASCLFDRLEISPEPEGPLLRVCGRAPPPTLNTNASGLRVAFVSDSSVEGFGFHAWYQAVAPGHGSCAQDEFACDQLICLHPDSVCDGFSNCADGRDEANCSAEFSGCGGNLTGLQGTFSTPSYLQQHPHQQLCTWHISVPAGHGIELEFHNFSLEAQDECKFDYVEVYESLSGSGALSLLGRFCGAEPPPRLASSHHELAVLFRTDQGISSGGFSATYRAVNATENLCGPRELSCQDGGCRGLQWVCDTWTACADASGDNCSSPLLPPPELACEPVQVEMCTGLSYNATAFPNIWVGMATQEEVAEVLRGYKSLTSLPCYQNFRRLLCGLLVPRCTPLGSVLPPCRSVCQEAERQCQSGLALLGTPWPFNCNRLPEAAGLEACSQP</sequence>
<dbReference type="PROSITE" id="PS01180">
    <property type="entry name" value="CUB"/>
    <property type="match status" value="2"/>
</dbReference>
<evidence type="ECO:0000256" key="7">
    <source>
        <dbReference type="SAM" id="Phobius"/>
    </source>
</evidence>
<dbReference type="PANTHER" id="PTHR24255">
    <property type="entry name" value="COMPLEMENT COMPONENT 1, S SUBCOMPONENT-RELATED"/>
    <property type="match status" value="1"/>
</dbReference>
<feature type="transmembrane region" description="Helical" evidence="7">
    <location>
        <begin position="64"/>
        <end position="89"/>
    </location>
</feature>
<dbReference type="PANTHER" id="PTHR24255:SF10">
    <property type="entry name" value="MANNAN-BINDING LECTIN SERINE PROTEASE 2"/>
    <property type="match status" value="1"/>
</dbReference>
<dbReference type="Pfam" id="PF00057">
    <property type="entry name" value="Ldl_recept_a"/>
    <property type="match status" value="1"/>
</dbReference>
<dbReference type="SMART" id="SM00192">
    <property type="entry name" value="LDLa"/>
    <property type="match status" value="2"/>
</dbReference>
<feature type="compositionally biased region" description="Low complexity" evidence="6">
    <location>
        <begin position="107"/>
        <end position="124"/>
    </location>
</feature>
<feature type="domain" description="CUB" evidence="8">
    <location>
        <begin position="139"/>
        <end position="248"/>
    </location>
</feature>
<keyword evidence="4 5" id="KW-1015">Disulfide bond</keyword>
<dbReference type="PROSITE" id="PS50038">
    <property type="entry name" value="FZ"/>
    <property type="match status" value="1"/>
</dbReference>
<protein>
    <submittedName>
        <fullName evidence="10">Membrane frizzled-related protein</fullName>
    </submittedName>
</protein>
<gene>
    <name evidence="10" type="ORF">TREES_T100013270</name>
</gene>
<feature type="domain" description="CUB" evidence="8">
    <location>
        <begin position="296"/>
        <end position="410"/>
    </location>
</feature>
<evidence type="ECO:0000256" key="4">
    <source>
        <dbReference type="ARBA" id="ARBA00023157"/>
    </source>
</evidence>
<evidence type="ECO:0000259" key="8">
    <source>
        <dbReference type="PROSITE" id="PS01180"/>
    </source>
</evidence>
<dbReference type="InterPro" id="IPR035914">
    <property type="entry name" value="Sperma_CUB_dom_sf"/>
</dbReference>
<dbReference type="InterPro" id="IPR036790">
    <property type="entry name" value="Frizzled_dom_sf"/>
</dbReference>
<evidence type="ECO:0000256" key="5">
    <source>
        <dbReference type="PROSITE-ProRule" id="PRU00124"/>
    </source>
</evidence>
<dbReference type="Gene3D" id="2.60.120.290">
    <property type="entry name" value="Spermadhesin, CUB domain"/>
    <property type="match status" value="2"/>
</dbReference>
<dbReference type="GO" id="GO:0005615">
    <property type="term" value="C:extracellular space"/>
    <property type="evidence" value="ECO:0007669"/>
    <property type="project" value="TreeGrafter"/>
</dbReference>
<dbReference type="GO" id="GO:0005886">
    <property type="term" value="C:plasma membrane"/>
    <property type="evidence" value="ECO:0007669"/>
    <property type="project" value="UniProtKB-SubCell"/>
</dbReference>
<evidence type="ECO:0000256" key="6">
    <source>
        <dbReference type="SAM" id="MobiDB-lite"/>
    </source>
</evidence>
<feature type="disulfide bond" evidence="5">
    <location>
        <begin position="262"/>
        <end position="280"/>
    </location>
</feature>
<evidence type="ECO:0000256" key="3">
    <source>
        <dbReference type="ARBA" id="ARBA00022737"/>
    </source>
</evidence>
<evidence type="ECO:0000313" key="11">
    <source>
        <dbReference type="Proteomes" id="UP000011518"/>
    </source>
</evidence>
<dbReference type="SUPFAM" id="SSF63501">
    <property type="entry name" value="Frizzled cysteine-rich domain"/>
    <property type="match status" value="1"/>
</dbReference>
<keyword evidence="3" id="KW-0677">Repeat</keyword>
<feature type="disulfide bond" evidence="5">
    <location>
        <begin position="417"/>
        <end position="429"/>
    </location>
</feature>
<name>L9KJW6_TUPCH</name>
<evidence type="ECO:0000256" key="2">
    <source>
        <dbReference type="ARBA" id="ARBA00022475"/>
    </source>
</evidence>
<dbReference type="SMART" id="SM00042">
    <property type="entry name" value="CUB"/>
    <property type="match status" value="2"/>
</dbReference>
<dbReference type="SUPFAM" id="SSF49854">
    <property type="entry name" value="Spermadhesin, CUB domain"/>
    <property type="match status" value="2"/>
</dbReference>
<dbReference type="Pfam" id="PF00431">
    <property type="entry name" value="CUB"/>
    <property type="match status" value="2"/>
</dbReference>
<keyword evidence="11" id="KW-1185">Reference proteome</keyword>
<feature type="disulfide bond" evidence="5">
    <location>
        <begin position="274"/>
        <end position="289"/>
    </location>
</feature>
<dbReference type="OrthoDB" id="9991628at2759"/>
<dbReference type="InterPro" id="IPR020067">
    <property type="entry name" value="Frizzled_dom"/>
</dbReference>
<keyword evidence="7" id="KW-1133">Transmembrane helix</keyword>
<dbReference type="PROSITE" id="PS50068">
    <property type="entry name" value="LDLRA_2"/>
    <property type="match status" value="2"/>
</dbReference>
<dbReference type="InterPro" id="IPR000859">
    <property type="entry name" value="CUB_dom"/>
</dbReference>
<dbReference type="eggNOG" id="KOG4292">
    <property type="taxonomic scope" value="Eukaryota"/>
</dbReference>
<keyword evidence="2" id="KW-1003">Cell membrane</keyword>
<dbReference type="FunFam" id="2.60.120.290:FF:000013">
    <property type="entry name" value="Membrane frizzled-related protein"/>
    <property type="match status" value="1"/>
</dbReference>
<evidence type="ECO:0000256" key="1">
    <source>
        <dbReference type="ARBA" id="ARBA00004162"/>
    </source>
</evidence>
<evidence type="ECO:0000259" key="9">
    <source>
        <dbReference type="PROSITE" id="PS50038"/>
    </source>
</evidence>
<accession>L9KJW6</accession>
<keyword evidence="7" id="KW-0812">Transmembrane</keyword>
<proteinExistence type="predicted"/>
<dbReference type="Gene3D" id="4.10.400.10">
    <property type="entry name" value="Low-density Lipoprotein Receptor"/>
    <property type="match status" value="1"/>
</dbReference>
<dbReference type="SMART" id="SM00063">
    <property type="entry name" value="FRI"/>
    <property type="match status" value="1"/>
</dbReference>
<dbReference type="FunFam" id="1.10.2000.10:FF:000015">
    <property type="entry name" value="membrane frizzled-related protein"/>
    <property type="match status" value="1"/>
</dbReference>
<feature type="disulfide bond" evidence="5">
    <location>
        <begin position="255"/>
        <end position="267"/>
    </location>
</feature>
<keyword evidence="7" id="KW-0472">Membrane</keyword>
<dbReference type="EMBL" id="KB320789">
    <property type="protein sequence ID" value="ELW63245.1"/>
    <property type="molecule type" value="Genomic_DNA"/>
</dbReference>
<dbReference type="SUPFAM" id="SSF57424">
    <property type="entry name" value="LDL receptor-like module"/>
    <property type="match status" value="2"/>
</dbReference>
<reference evidence="11" key="2">
    <citation type="journal article" date="2013" name="Nat. Commun.">
        <title>Genome of the Chinese tree shrew.</title>
        <authorList>
            <person name="Fan Y."/>
            <person name="Huang Z.Y."/>
            <person name="Cao C.C."/>
            <person name="Chen C.S."/>
            <person name="Chen Y.X."/>
            <person name="Fan D.D."/>
            <person name="He J."/>
            <person name="Hou H.L."/>
            <person name="Hu L."/>
            <person name="Hu X.T."/>
            <person name="Jiang X.T."/>
            <person name="Lai R."/>
            <person name="Lang Y.S."/>
            <person name="Liang B."/>
            <person name="Liao S.G."/>
            <person name="Mu D."/>
            <person name="Ma Y.Y."/>
            <person name="Niu Y.Y."/>
            <person name="Sun X.Q."/>
            <person name="Xia J.Q."/>
            <person name="Xiao J."/>
            <person name="Xiong Z.Q."/>
            <person name="Xu L."/>
            <person name="Yang L."/>
            <person name="Zhang Y."/>
            <person name="Zhao W."/>
            <person name="Zhao X.D."/>
            <person name="Zheng Y.T."/>
            <person name="Zhou J.M."/>
            <person name="Zhu Y.B."/>
            <person name="Zhang G.J."/>
            <person name="Wang J."/>
            <person name="Yao Y.G."/>
        </authorList>
    </citation>
    <scope>NUCLEOTIDE SEQUENCE [LARGE SCALE GENOMIC DNA]</scope>
</reference>
<feature type="domain" description="FZ" evidence="9">
    <location>
        <begin position="457"/>
        <end position="575"/>
    </location>
</feature>
<dbReference type="InterPro" id="IPR002172">
    <property type="entry name" value="LDrepeatLR_classA_rpt"/>
</dbReference>
<dbReference type="Proteomes" id="UP000011518">
    <property type="component" value="Unassembled WGS sequence"/>
</dbReference>